<organism evidence="9">
    <name type="scientific">Neodiprion lecontei</name>
    <name type="common">Redheaded pine sawfly</name>
    <dbReference type="NCBI Taxonomy" id="441921"/>
    <lineage>
        <taxon>Eukaryota</taxon>
        <taxon>Metazoa</taxon>
        <taxon>Ecdysozoa</taxon>
        <taxon>Arthropoda</taxon>
        <taxon>Hexapoda</taxon>
        <taxon>Insecta</taxon>
        <taxon>Pterygota</taxon>
        <taxon>Neoptera</taxon>
        <taxon>Endopterygota</taxon>
        <taxon>Hymenoptera</taxon>
        <taxon>Tenthredinoidea</taxon>
        <taxon>Diprionidae</taxon>
        <taxon>Diprioninae</taxon>
        <taxon>Neodiprion</taxon>
    </lineage>
</organism>
<evidence type="ECO:0000313" key="8">
    <source>
        <dbReference type="Proteomes" id="UP000829291"/>
    </source>
</evidence>
<comment type="subcellular location">
    <subcellularLocation>
        <location evidence="2">Cytoplasmic vesicle</location>
        <location evidence="2">Secretory vesicle</location>
        <location evidence="2">Synaptic vesicle</location>
    </subcellularLocation>
    <subcellularLocation>
        <location evidence="1 7">Membrane</location>
        <topology evidence="1 7">Multi-pass membrane protein</topology>
    </subcellularLocation>
</comment>
<feature type="transmembrane region" description="Helical" evidence="7">
    <location>
        <begin position="170"/>
        <end position="189"/>
    </location>
</feature>
<keyword evidence="8" id="KW-1185">Reference proteome</keyword>
<evidence type="ECO:0000256" key="2">
    <source>
        <dbReference type="ARBA" id="ARBA00004234"/>
    </source>
</evidence>
<dbReference type="GO" id="GO:0016020">
    <property type="term" value="C:membrane"/>
    <property type="evidence" value="ECO:0007669"/>
    <property type="project" value="UniProtKB-SubCell"/>
</dbReference>
<dbReference type="AlphaFoldDB" id="A0A6J0C9I4"/>
<protein>
    <recommendedName>
        <fullName evidence="7">PRA1 family protein</fullName>
    </recommendedName>
</protein>
<evidence type="ECO:0000256" key="4">
    <source>
        <dbReference type="ARBA" id="ARBA00022692"/>
    </source>
</evidence>
<keyword evidence="5 7" id="KW-1133">Transmembrane helix</keyword>
<evidence type="ECO:0000256" key="3">
    <source>
        <dbReference type="ARBA" id="ARBA00006483"/>
    </source>
</evidence>
<comment type="similarity">
    <text evidence="3 7">Belongs to the PRA1 family.</text>
</comment>
<dbReference type="RefSeq" id="XP_015523055.1">
    <property type="nucleotide sequence ID" value="XM_015667569.2"/>
</dbReference>
<dbReference type="KEGG" id="nlo:107226678"/>
<keyword evidence="6 7" id="KW-0472">Membrane</keyword>
<proteinExistence type="inferred from homology"/>
<dbReference type="FunCoup" id="A0A6J0C9I4">
    <property type="interactions" value="512"/>
</dbReference>
<accession>A0A6J0C9I4</accession>
<dbReference type="OrthoDB" id="63113at2759"/>
<dbReference type="Pfam" id="PF03208">
    <property type="entry name" value="PRA1"/>
    <property type="match status" value="1"/>
</dbReference>
<reference evidence="9" key="1">
    <citation type="submission" date="2025-08" db="UniProtKB">
        <authorList>
            <consortium name="RefSeq"/>
        </authorList>
    </citation>
    <scope>IDENTIFICATION</scope>
    <source>
        <tissue evidence="9">Thorax and Abdomen</tissue>
    </source>
</reference>
<feature type="transmembrane region" description="Helical" evidence="7">
    <location>
        <begin position="97"/>
        <end position="124"/>
    </location>
</feature>
<dbReference type="GeneID" id="107226678"/>
<name>A0A6J0C9I4_NEOLC</name>
<dbReference type="InterPro" id="IPR004895">
    <property type="entry name" value="Prenylated_rab_accept_PRA1"/>
</dbReference>
<dbReference type="GO" id="GO:0008021">
    <property type="term" value="C:synaptic vesicle"/>
    <property type="evidence" value="ECO:0007669"/>
    <property type="project" value="UniProtKB-SubCell"/>
</dbReference>
<dbReference type="GO" id="GO:0005794">
    <property type="term" value="C:Golgi apparatus"/>
    <property type="evidence" value="ECO:0007669"/>
    <property type="project" value="TreeGrafter"/>
</dbReference>
<evidence type="ECO:0000256" key="5">
    <source>
        <dbReference type="ARBA" id="ARBA00022989"/>
    </source>
</evidence>
<dbReference type="PANTHER" id="PTHR19317">
    <property type="entry name" value="PRENYLATED RAB ACCEPTOR 1-RELATED"/>
    <property type="match status" value="1"/>
</dbReference>
<gene>
    <name evidence="9" type="primary">LOC107226678</name>
</gene>
<dbReference type="Proteomes" id="UP000829291">
    <property type="component" value="Chromosome 4"/>
</dbReference>
<evidence type="ECO:0000256" key="6">
    <source>
        <dbReference type="ARBA" id="ARBA00023136"/>
    </source>
</evidence>
<evidence type="ECO:0000256" key="1">
    <source>
        <dbReference type="ARBA" id="ARBA00004141"/>
    </source>
</evidence>
<dbReference type="InParanoid" id="A0A6J0C9I4"/>
<sequence length="210" mass="23696">MASKDPLIGDVELSMMDETQTHYNQPYSSKGFELPQLSQLPLGQMGYPQAQQWVQQRQANIRPWSLFLNTNNIRAPPSFSRLTKRIMRNIEYFQSNYLFVFLGLVIYCLITSPLLLLTVVLSLGICFKVSQRHAKQELILLGHKLTLAQVYGLVAACSLPLFYLVGAGAALFWVLGVSWFLITIHAAFYNIDSVLCPGEDELEALTVHEV</sequence>
<keyword evidence="4 7" id="KW-0812">Transmembrane</keyword>
<dbReference type="PANTHER" id="PTHR19317:SF0">
    <property type="entry name" value="PRENYLATED RAB ACCEPTOR PROTEIN 1"/>
    <property type="match status" value="1"/>
</dbReference>
<evidence type="ECO:0000313" key="9">
    <source>
        <dbReference type="RefSeq" id="XP_015523055.1"/>
    </source>
</evidence>
<evidence type="ECO:0000256" key="7">
    <source>
        <dbReference type="RuleBase" id="RU363107"/>
    </source>
</evidence>